<keyword evidence="7" id="KW-1185">Reference proteome</keyword>
<name>A0ABV3QVU1_9HYPH</name>
<feature type="domain" description="HTH tetR-type" evidence="5">
    <location>
        <begin position="15"/>
        <end position="75"/>
    </location>
</feature>
<dbReference type="PANTHER" id="PTHR30055:SF238">
    <property type="entry name" value="MYCOFACTOCIN BIOSYNTHESIS TRANSCRIPTIONAL REGULATOR MFTR-RELATED"/>
    <property type="match status" value="1"/>
</dbReference>
<evidence type="ECO:0000256" key="1">
    <source>
        <dbReference type="ARBA" id="ARBA00023015"/>
    </source>
</evidence>
<comment type="caution">
    <text evidence="6">The sequence shown here is derived from an EMBL/GenBank/DDBJ whole genome shotgun (WGS) entry which is preliminary data.</text>
</comment>
<dbReference type="InterPro" id="IPR009057">
    <property type="entry name" value="Homeodomain-like_sf"/>
</dbReference>
<evidence type="ECO:0000313" key="6">
    <source>
        <dbReference type="EMBL" id="MEW9804442.1"/>
    </source>
</evidence>
<evidence type="ECO:0000256" key="2">
    <source>
        <dbReference type="ARBA" id="ARBA00023125"/>
    </source>
</evidence>
<evidence type="ECO:0000313" key="7">
    <source>
        <dbReference type="Proteomes" id="UP001556196"/>
    </source>
</evidence>
<dbReference type="Pfam" id="PF00440">
    <property type="entry name" value="TetR_N"/>
    <property type="match status" value="1"/>
</dbReference>
<dbReference type="InterPro" id="IPR001647">
    <property type="entry name" value="HTH_TetR"/>
</dbReference>
<dbReference type="Proteomes" id="UP001556196">
    <property type="component" value="Unassembled WGS sequence"/>
</dbReference>
<dbReference type="RefSeq" id="WP_367721495.1">
    <property type="nucleotide sequence ID" value="NZ_JBFOCI010000001.1"/>
</dbReference>
<reference evidence="6 7" key="1">
    <citation type="submission" date="2024-06" db="EMBL/GenBank/DDBJ databases">
        <authorList>
            <person name="Tuo L."/>
        </authorList>
    </citation>
    <scope>NUCLEOTIDE SEQUENCE [LARGE SCALE GENOMIC DNA]</scope>
    <source>
        <strain evidence="6 7">ZMM04-5</strain>
    </source>
</reference>
<dbReference type="InterPro" id="IPR050109">
    <property type="entry name" value="HTH-type_TetR-like_transc_reg"/>
</dbReference>
<organism evidence="6 7">
    <name type="scientific">Mesorhizobium marinum</name>
    <dbReference type="NCBI Taxonomy" id="3228790"/>
    <lineage>
        <taxon>Bacteria</taxon>
        <taxon>Pseudomonadati</taxon>
        <taxon>Pseudomonadota</taxon>
        <taxon>Alphaproteobacteria</taxon>
        <taxon>Hyphomicrobiales</taxon>
        <taxon>Phyllobacteriaceae</taxon>
        <taxon>Mesorhizobium</taxon>
    </lineage>
</organism>
<evidence type="ECO:0000256" key="3">
    <source>
        <dbReference type="ARBA" id="ARBA00023163"/>
    </source>
</evidence>
<proteinExistence type="predicted"/>
<gene>
    <name evidence="6" type="ORF">ABUE31_00400</name>
</gene>
<dbReference type="PROSITE" id="PS50977">
    <property type="entry name" value="HTH_TETR_2"/>
    <property type="match status" value="1"/>
</dbReference>
<dbReference type="PRINTS" id="PR00455">
    <property type="entry name" value="HTHTETR"/>
</dbReference>
<sequence>MPREYTMRKRADASRQTRERIVQATMQLHDEKGVAPTTFADIARRAGIGQATLHRHFPTFGDLVQTCGQHAWQEMRPLVPDVAGAVFEGLAGEAERLERLFDEVDAFYLRGAHRLALAARDRELVPELHQFLSAVEAGVQAHVAEALAPSAPPGVVADAATALFSFPVWQRLRQLDLPDAGFKAFMLRLVQCAMKAARQPGATQSAG</sequence>
<keyword evidence="2 4" id="KW-0238">DNA-binding</keyword>
<protein>
    <submittedName>
        <fullName evidence="6">TetR/AcrR family transcriptional regulator</fullName>
    </submittedName>
</protein>
<evidence type="ECO:0000256" key="4">
    <source>
        <dbReference type="PROSITE-ProRule" id="PRU00335"/>
    </source>
</evidence>
<evidence type="ECO:0000259" key="5">
    <source>
        <dbReference type="PROSITE" id="PS50977"/>
    </source>
</evidence>
<feature type="DNA-binding region" description="H-T-H motif" evidence="4">
    <location>
        <begin position="38"/>
        <end position="57"/>
    </location>
</feature>
<accession>A0ABV3QVU1</accession>
<dbReference type="SUPFAM" id="SSF46689">
    <property type="entry name" value="Homeodomain-like"/>
    <property type="match status" value="1"/>
</dbReference>
<keyword evidence="3" id="KW-0804">Transcription</keyword>
<dbReference type="PANTHER" id="PTHR30055">
    <property type="entry name" value="HTH-TYPE TRANSCRIPTIONAL REGULATOR RUTR"/>
    <property type="match status" value="1"/>
</dbReference>
<dbReference type="EMBL" id="JBFOCI010000001">
    <property type="protein sequence ID" value="MEW9804442.1"/>
    <property type="molecule type" value="Genomic_DNA"/>
</dbReference>
<dbReference type="Gene3D" id="1.10.357.10">
    <property type="entry name" value="Tetracycline Repressor, domain 2"/>
    <property type="match status" value="1"/>
</dbReference>
<keyword evidence="1" id="KW-0805">Transcription regulation</keyword>